<dbReference type="Proteomes" id="UP001164539">
    <property type="component" value="Chromosome 14"/>
</dbReference>
<protein>
    <submittedName>
        <fullName evidence="1">Alpha-crystallin domain-containing protein 22.3</fullName>
    </submittedName>
</protein>
<keyword evidence="2" id="KW-1185">Reference proteome</keyword>
<proteinExistence type="predicted"/>
<sequence>MDAKNNAKRRKLKPPVTLTGTAKEGCIGPSIGLIDIGTSVNAYIFRVALPGVRNNESLLQCEIRRDGKVQIRGLITEGGALLKGIPTVYQMKVQQLCPPGQFTVSFTLPGPVDARLFTPTFRPDGVLEGVVMKCIYPRMYR</sequence>
<evidence type="ECO:0000313" key="1">
    <source>
        <dbReference type="EMBL" id="KAJ4702335.1"/>
    </source>
</evidence>
<name>A0ACC1WT64_MELAZ</name>
<gene>
    <name evidence="1" type="ORF">OWV82_025430</name>
</gene>
<comment type="caution">
    <text evidence="1">The sequence shown here is derived from an EMBL/GenBank/DDBJ whole genome shotgun (WGS) entry which is preliminary data.</text>
</comment>
<dbReference type="EMBL" id="CM051407">
    <property type="protein sequence ID" value="KAJ4702335.1"/>
    <property type="molecule type" value="Genomic_DNA"/>
</dbReference>
<evidence type="ECO:0000313" key="2">
    <source>
        <dbReference type="Proteomes" id="UP001164539"/>
    </source>
</evidence>
<accession>A0ACC1WT64</accession>
<organism evidence="1 2">
    <name type="scientific">Melia azedarach</name>
    <name type="common">Chinaberry tree</name>
    <dbReference type="NCBI Taxonomy" id="155640"/>
    <lineage>
        <taxon>Eukaryota</taxon>
        <taxon>Viridiplantae</taxon>
        <taxon>Streptophyta</taxon>
        <taxon>Embryophyta</taxon>
        <taxon>Tracheophyta</taxon>
        <taxon>Spermatophyta</taxon>
        <taxon>Magnoliopsida</taxon>
        <taxon>eudicotyledons</taxon>
        <taxon>Gunneridae</taxon>
        <taxon>Pentapetalae</taxon>
        <taxon>rosids</taxon>
        <taxon>malvids</taxon>
        <taxon>Sapindales</taxon>
        <taxon>Meliaceae</taxon>
        <taxon>Melia</taxon>
    </lineage>
</organism>
<reference evidence="1 2" key="1">
    <citation type="journal article" date="2023" name="Science">
        <title>Complex scaffold remodeling in plant triterpene biosynthesis.</title>
        <authorList>
            <person name="De La Pena R."/>
            <person name="Hodgson H."/>
            <person name="Liu J.C."/>
            <person name="Stephenson M.J."/>
            <person name="Martin A.C."/>
            <person name="Owen C."/>
            <person name="Harkess A."/>
            <person name="Leebens-Mack J."/>
            <person name="Jimenez L.E."/>
            <person name="Osbourn A."/>
            <person name="Sattely E.S."/>
        </authorList>
    </citation>
    <scope>NUCLEOTIDE SEQUENCE [LARGE SCALE GENOMIC DNA]</scope>
    <source>
        <strain evidence="2">cv. JPN11</strain>
        <tissue evidence="1">Leaf</tissue>
    </source>
</reference>